<dbReference type="InterPro" id="IPR025887">
    <property type="entry name" value="Glyco_hydro_31_N_dom"/>
</dbReference>
<evidence type="ECO:0000259" key="4">
    <source>
        <dbReference type="Pfam" id="PF13802"/>
    </source>
</evidence>
<evidence type="ECO:0000256" key="2">
    <source>
        <dbReference type="RuleBase" id="RU361185"/>
    </source>
</evidence>
<dbReference type="InterPro" id="IPR044112">
    <property type="entry name" value="YihQ_TIM-like"/>
</dbReference>
<dbReference type="InterPro" id="IPR011013">
    <property type="entry name" value="Gal_mutarotase_sf_dom"/>
</dbReference>
<dbReference type="SUPFAM" id="SSF74650">
    <property type="entry name" value="Galactose mutarotase-like"/>
    <property type="match status" value="1"/>
</dbReference>
<evidence type="ECO:0000259" key="3">
    <source>
        <dbReference type="Pfam" id="PF01055"/>
    </source>
</evidence>
<dbReference type="InterPro" id="IPR000322">
    <property type="entry name" value="Glyco_hydro_31_TIM"/>
</dbReference>
<dbReference type="Pfam" id="PF01055">
    <property type="entry name" value="Glyco_hydro_31_2nd"/>
    <property type="match status" value="1"/>
</dbReference>
<dbReference type="InterPro" id="IPR013780">
    <property type="entry name" value="Glyco_hydro_b"/>
</dbReference>
<dbReference type="Proteomes" id="UP001473302">
    <property type="component" value="Unassembled WGS sequence"/>
</dbReference>
<dbReference type="Gene3D" id="2.60.40.1180">
    <property type="entry name" value="Golgi alpha-mannosidase II"/>
    <property type="match status" value="1"/>
</dbReference>
<feature type="domain" description="Glycosyl hydrolase family 31 C-terminal" evidence="5">
    <location>
        <begin position="664"/>
        <end position="752"/>
    </location>
</feature>
<evidence type="ECO:0000313" key="6">
    <source>
        <dbReference type="EMBL" id="GAA5811784.1"/>
    </source>
</evidence>
<dbReference type="CDD" id="cd14752">
    <property type="entry name" value="GH31_N"/>
    <property type="match status" value="1"/>
</dbReference>
<protein>
    <recommendedName>
        <fullName evidence="8">Alpha-glucosidase</fullName>
    </recommendedName>
</protein>
<keyword evidence="2" id="KW-0378">Hydrolase</keyword>
<dbReference type="CDD" id="cd06594">
    <property type="entry name" value="GH31_glucosidase_YihQ"/>
    <property type="match status" value="1"/>
</dbReference>
<gene>
    <name evidence="6" type="ORF">MFLAVUS_005227</name>
</gene>
<dbReference type="SUPFAM" id="SSF51011">
    <property type="entry name" value="Glycosyl hydrolase domain"/>
    <property type="match status" value="1"/>
</dbReference>
<organism evidence="6 7">
    <name type="scientific">Mucor flavus</name>
    <dbReference type="NCBI Taxonomy" id="439312"/>
    <lineage>
        <taxon>Eukaryota</taxon>
        <taxon>Fungi</taxon>
        <taxon>Fungi incertae sedis</taxon>
        <taxon>Mucoromycota</taxon>
        <taxon>Mucoromycotina</taxon>
        <taxon>Mucoromycetes</taxon>
        <taxon>Mucorales</taxon>
        <taxon>Mucorineae</taxon>
        <taxon>Mucoraceae</taxon>
        <taxon>Mucor</taxon>
    </lineage>
</organism>
<dbReference type="Pfam" id="PF21365">
    <property type="entry name" value="Glyco_hydro_31_3rd"/>
    <property type="match status" value="1"/>
</dbReference>
<feature type="domain" description="Glycoside hydrolase family 31 TIM barrel" evidence="3">
    <location>
        <begin position="318"/>
        <end position="621"/>
    </location>
</feature>
<name>A0ABP9YY32_9FUNG</name>
<dbReference type="InterPro" id="IPR048395">
    <property type="entry name" value="Glyco_hydro_31_C"/>
</dbReference>
<dbReference type="InterPro" id="IPR017853">
    <property type="entry name" value="GH"/>
</dbReference>
<sequence length="779" mass="88125">MWQSVMKSVGLLPTPDYIQPRISIGNAVSYQEFSTGHFTIQVDAQALSLTVKNYNGRIIWKSLHNLPFLSSTLGQDIIKCEENGVIRVTEIDEKPTRIQTITKIERQDENTVKIYGGLGIKLVLPTHMEYVFTFKEVSNRQLQFSAEIVHRDDIMKDYNRLLLTYESRPEEHFYGFGEQFSYSTLKGQKVPILVSSIINREQGVGRGAPSTASLKDSALSVLGNSDPTDTFATYASIPQYISSDIRCLFMENSEYMSFDLTEPDRVTIRLEANVVQGRILDGRTMLDLLTEYTSYAGRMQPLPDWVSEGVIAGIQGGSAKVKQIVQKLQQHQIPLSAVCIQDWTGQRLQDGGRGTQYTRHWWNWESDDELYPDWDKFVMDLSSNEKVRVLSYVNPLLANAHSKPHIKRNLFPEAQDKGYLVRGTRSGSSESSAYLIKCGLDLEAGILDLTNPEARTWFKQVLKEQVWSSGISGVMADFGEHLPFDSSEVVLHSGEPSSSYHNRYPQDWAQLNHEVVVELAKEKDSICFFRSGFTLSPGHMNLFWAGDQNVTWDQHHGIKSAVVGMLSGGFSGFAVTHCDAGGYNSMTSSIPGFRMTRTKELLFRWLELASLTAAFRTTEGLSPSLNAQFYDSEDSYTHFAHTAKIFAVISDYRKGVLKEAYEKGWPLLRHPVLYYPNDKTARELTYQQFMMGSSIMVAPVLSPSVTYIKVYFPRDAQDVTWRHVWTGKYYPGDGSYKPIDTPIGQPAIFVKEPRDDDGLLNDLLDYATTYYQRKAKPSK</sequence>
<reference evidence="6 7" key="1">
    <citation type="submission" date="2024-04" db="EMBL/GenBank/DDBJ databases">
        <title>genome sequences of Mucor flavus KT1a and Helicostylum pulchrum KT1b strains isolated from the surface of a dry-aged beef.</title>
        <authorList>
            <person name="Toyotome T."/>
            <person name="Hosono M."/>
            <person name="Torimaru M."/>
            <person name="Fukuda K."/>
            <person name="Mikami N."/>
        </authorList>
    </citation>
    <scope>NUCLEOTIDE SEQUENCE [LARGE SCALE GENOMIC DNA]</scope>
    <source>
        <strain evidence="6 7">KT1a</strain>
    </source>
</reference>
<keyword evidence="2" id="KW-0326">Glycosidase</keyword>
<accession>A0ABP9YY32</accession>
<evidence type="ECO:0000256" key="1">
    <source>
        <dbReference type="ARBA" id="ARBA00007806"/>
    </source>
</evidence>
<dbReference type="Gene3D" id="2.60.40.1760">
    <property type="entry name" value="glycosyl hydrolase (family 31)"/>
    <property type="match status" value="1"/>
</dbReference>
<dbReference type="PANTHER" id="PTHR46959:SF2">
    <property type="entry name" value="SULFOQUINOVOSIDASE"/>
    <property type="match status" value="1"/>
</dbReference>
<dbReference type="Gene3D" id="3.20.20.80">
    <property type="entry name" value="Glycosidases"/>
    <property type="match status" value="1"/>
</dbReference>
<evidence type="ECO:0000259" key="5">
    <source>
        <dbReference type="Pfam" id="PF21365"/>
    </source>
</evidence>
<dbReference type="PANTHER" id="PTHR46959">
    <property type="entry name" value="SULFOQUINOVOSIDASE"/>
    <property type="match status" value="1"/>
</dbReference>
<keyword evidence="7" id="KW-1185">Reference proteome</keyword>
<comment type="similarity">
    <text evidence="1 2">Belongs to the glycosyl hydrolase 31 family.</text>
</comment>
<evidence type="ECO:0008006" key="8">
    <source>
        <dbReference type="Google" id="ProtNLM"/>
    </source>
</evidence>
<dbReference type="NCBIfam" id="NF007746">
    <property type="entry name" value="PRK10426.1"/>
    <property type="match status" value="1"/>
</dbReference>
<comment type="caution">
    <text evidence="6">The sequence shown here is derived from an EMBL/GenBank/DDBJ whole genome shotgun (WGS) entry which is preliminary data.</text>
</comment>
<evidence type="ECO:0000313" key="7">
    <source>
        <dbReference type="Proteomes" id="UP001473302"/>
    </source>
</evidence>
<proteinExistence type="inferred from homology"/>
<feature type="domain" description="Glycoside hydrolase family 31 N-terminal" evidence="4">
    <location>
        <begin position="82"/>
        <end position="259"/>
    </location>
</feature>
<dbReference type="Pfam" id="PF13802">
    <property type="entry name" value="Gal_mutarotas_2"/>
    <property type="match status" value="1"/>
</dbReference>
<dbReference type="SUPFAM" id="SSF51445">
    <property type="entry name" value="(Trans)glycosidases"/>
    <property type="match status" value="1"/>
</dbReference>
<dbReference type="EMBL" id="BAABUK010000011">
    <property type="protein sequence ID" value="GAA5811784.1"/>
    <property type="molecule type" value="Genomic_DNA"/>
</dbReference>
<dbReference type="InterPro" id="IPR052990">
    <property type="entry name" value="Sulfoquinovosidase_GH31"/>
</dbReference>